<keyword evidence="2" id="KW-1185">Reference proteome</keyword>
<comment type="caution">
    <text evidence="1">The sequence shown here is derived from an EMBL/GenBank/DDBJ whole genome shotgun (WGS) entry which is preliminary data.</text>
</comment>
<dbReference type="AlphaFoldDB" id="A0A9W8YKU8"/>
<name>A0A9W8YKU8_9PEZI</name>
<reference evidence="1" key="1">
    <citation type="submission" date="2022-10" db="EMBL/GenBank/DDBJ databases">
        <title>Tapping the CABI collections for fungal endophytes: first genome assemblies for Collariella, Neodidymelliopsis, Ascochyta clinopodiicola, Didymella pomorum, Didymosphaeria variabile, Neocosmospora piperis and Neocucurbitaria cava.</title>
        <authorList>
            <person name="Hill R."/>
        </authorList>
    </citation>
    <scope>NUCLEOTIDE SEQUENCE</scope>
    <source>
        <strain evidence="1">IMI 355082</strain>
    </source>
</reference>
<dbReference type="EMBL" id="JAPEVB010000007">
    <property type="protein sequence ID" value="KAJ4385413.1"/>
    <property type="molecule type" value="Genomic_DNA"/>
</dbReference>
<evidence type="ECO:0000313" key="1">
    <source>
        <dbReference type="EMBL" id="KAJ4385413.1"/>
    </source>
</evidence>
<proteinExistence type="predicted"/>
<protein>
    <submittedName>
        <fullName evidence="1">Uncharacterized protein</fullName>
    </submittedName>
</protein>
<sequence length="96" mass="10907">MTNMNNTVEAGKKPLMASLFDNDFKVKFSMNSSGELKKLANQKNNTKRADDLAVFHEDKKRKKAVAGSPSGYESIRDENFRIDHNFENDFSNHHSA</sequence>
<gene>
    <name evidence="1" type="ORF">N0V93_009841</name>
</gene>
<accession>A0A9W8YKU8</accession>
<evidence type="ECO:0000313" key="2">
    <source>
        <dbReference type="Proteomes" id="UP001140453"/>
    </source>
</evidence>
<organism evidence="1 2">
    <name type="scientific">Gnomoniopsis smithogilvyi</name>
    <dbReference type="NCBI Taxonomy" id="1191159"/>
    <lineage>
        <taxon>Eukaryota</taxon>
        <taxon>Fungi</taxon>
        <taxon>Dikarya</taxon>
        <taxon>Ascomycota</taxon>
        <taxon>Pezizomycotina</taxon>
        <taxon>Sordariomycetes</taxon>
        <taxon>Sordariomycetidae</taxon>
        <taxon>Diaporthales</taxon>
        <taxon>Gnomoniaceae</taxon>
        <taxon>Gnomoniopsis</taxon>
    </lineage>
</organism>
<dbReference type="Proteomes" id="UP001140453">
    <property type="component" value="Unassembled WGS sequence"/>
</dbReference>